<keyword evidence="8" id="KW-1185">Reference proteome</keyword>
<dbReference type="InterPro" id="IPR013783">
    <property type="entry name" value="Ig-like_fold"/>
</dbReference>
<dbReference type="Pfam" id="PF13620">
    <property type="entry name" value="CarboxypepD_reg"/>
    <property type="match status" value="3"/>
</dbReference>
<evidence type="ECO:0000313" key="7">
    <source>
        <dbReference type="EMBL" id="TWH21499.1"/>
    </source>
</evidence>
<dbReference type="OrthoDB" id="7375466at2"/>
<dbReference type="InterPro" id="IPR013784">
    <property type="entry name" value="Carb-bd-like_fold"/>
</dbReference>
<dbReference type="PANTHER" id="PTHR36108">
    <property type="entry name" value="COLOSSIN-B-RELATED"/>
    <property type="match status" value="1"/>
</dbReference>
<dbReference type="InterPro" id="IPR008969">
    <property type="entry name" value="CarboxyPept-like_regulatory"/>
</dbReference>
<evidence type="ECO:0000256" key="6">
    <source>
        <dbReference type="ARBA" id="ARBA00030238"/>
    </source>
</evidence>
<comment type="catalytic activity">
    <reaction evidence="1">
        <text>Endohydrolysis of (1-&gt;4)-alpha-D-glucosidic linkages in polysaccharides containing three or more (1-&gt;4)-alpha-linked D-glucose units.</text>
        <dbReference type="EC" id="3.2.1.1"/>
    </reaction>
</comment>
<evidence type="ECO:0000256" key="5">
    <source>
        <dbReference type="ARBA" id="ARBA00022729"/>
    </source>
</evidence>
<dbReference type="Gene3D" id="2.60.40.1120">
    <property type="entry name" value="Carboxypeptidase-like, regulatory domain"/>
    <property type="match status" value="2"/>
</dbReference>
<dbReference type="AlphaFoldDB" id="A0A660CIT0"/>
<name>A0A660CIT0_9PSEU</name>
<keyword evidence="4" id="KW-0964">Secreted</keyword>
<dbReference type="EMBL" id="VLJV01000001">
    <property type="protein sequence ID" value="TWH21499.1"/>
    <property type="molecule type" value="Genomic_DNA"/>
</dbReference>
<dbReference type="SUPFAM" id="SSF49478">
    <property type="entry name" value="Cna protein B-type domain"/>
    <property type="match status" value="1"/>
</dbReference>
<organism evidence="7 8">
    <name type="scientific">Prauserella rugosa</name>
    <dbReference type="NCBI Taxonomy" id="43354"/>
    <lineage>
        <taxon>Bacteria</taxon>
        <taxon>Bacillati</taxon>
        <taxon>Actinomycetota</taxon>
        <taxon>Actinomycetes</taxon>
        <taxon>Pseudonocardiales</taxon>
        <taxon>Pseudonocardiaceae</taxon>
        <taxon>Prauserella</taxon>
    </lineage>
</organism>
<dbReference type="SUPFAM" id="SSF49452">
    <property type="entry name" value="Starch-binding domain-like"/>
    <property type="match status" value="1"/>
</dbReference>
<dbReference type="GO" id="GO:0030246">
    <property type="term" value="F:carbohydrate binding"/>
    <property type="evidence" value="ECO:0007669"/>
    <property type="project" value="InterPro"/>
</dbReference>
<dbReference type="Proteomes" id="UP000317303">
    <property type="component" value="Unassembled WGS sequence"/>
</dbReference>
<dbReference type="GO" id="GO:0004556">
    <property type="term" value="F:alpha-amylase activity"/>
    <property type="evidence" value="ECO:0007669"/>
    <property type="project" value="UniProtKB-EC"/>
</dbReference>
<dbReference type="GO" id="GO:0004180">
    <property type="term" value="F:carboxypeptidase activity"/>
    <property type="evidence" value="ECO:0007669"/>
    <property type="project" value="UniProtKB-KW"/>
</dbReference>
<sequence length="273" mass="28116">MTAQLDDRAECEIAGDLADPDGTPITGATVTLIDAIAGEQIARTTSSGEGGFRFDTLGAGTYVLIVSAAGHRPLAVNVPATAGETAPLHLVMHGSAQVMGVVRTEGRHGTPIEGATVTMADSRGEVIGASITRSDGGYLLTEIDAGTYTIVASGEGLRPTAMTLTVPDGEVVRQDLELGGAVRLTGIARTEEGRVVPDARITVLDQGGQVVAVTRTDADGRYTVADLPGGDYTVVASGYPPVASQVSATEGEATHDVRLGYEQVLHELKGTHR</sequence>
<gene>
    <name evidence="7" type="ORF">JD82_03363</name>
</gene>
<evidence type="ECO:0000256" key="3">
    <source>
        <dbReference type="ARBA" id="ARBA00012595"/>
    </source>
</evidence>
<protein>
    <recommendedName>
        <fullName evidence="3">alpha-amylase</fullName>
        <ecNumber evidence="3">3.2.1.1</ecNumber>
    </recommendedName>
    <alternativeName>
        <fullName evidence="6">1,4-alpha-D-glucan glucanohydrolase</fullName>
    </alternativeName>
</protein>
<keyword evidence="7" id="KW-0645">Protease</keyword>
<evidence type="ECO:0000256" key="4">
    <source>
        <dbReference type="ARBA" id="ARBA00022525"/>
    </source>
</evidence>
<comment type="similarity">
    <text evidence="2">Belongs to the serine-aspartate repeat-containing protein (SDr) family.</text>
</comment>
<keyword evidence="7" id="KW-0121">Carboxypeptidase</keyword>
<dbReference type="EC" id="3.2.1.1" evidence="3"/>
<reference evidence="7 8" key="1">
    <citation type="submission" date="2019-07" db="EMBL/GenBank/DDBJ databases">
        <title>R&amp;d 2014.</title>
        <authorList>
            <person name="Klenk H.-P."/>
        </authorList>
    </citation>
    <scope>NUCLEOTIDE SEQUENCE [LARGE SCALE GENOMIC DNA]</scope>
    <source>
        <strain evidence="7 8">DSM 43194</strain>
    </source>
</reference>
<comment type="caution">
    <text evidence="7">The sequence shown here is derived from an EMBL/GenBank/DDBJ whole genome shotgun (WGS) entry which is preliminary data.</text>
</comment>
<dbReference type="GO" id="GO:0005975">
    <property type="term" value="P:carbohydrate metabolic process"/>
    <property type="evidence" value="ECO:0007669"/>
    <property type="project" value="UniProtKB-ARBA"/>
</dbReference>
<proteinExistence type="inferred from homology"/>
<dbReference type="SUPFAM" id="SSF49464">
    <property type="entry name" value="Carboxypeptidase regulatory domain-like"/>
    <property type="match status" value="1"/>
</dbReference>
<evidence type="ECO:0000256" key="2">
    <source>
        <dbReference type="ARBA" id="ARBA00007257"/>
    </source>
</evidence>
<accession>A0A660CIT0</accession>
<dbReference type="RefSeq" id="WP_030533653.1">
    <property type="nucleotide sequence ID" value="NZ_JOIJ01000016.1"/>
</dbReference>
<keyword evidence="5" id="KW-0732">Signal</keyword>
<evidence type="ECO:0000313" key="8">
    <source>
        <dbReference type="Proteomes" id="UP000317303"/>
    </source>
</evidence>
<keyword evidence="7" id="KW-0378">Hydrolase</keyword>
<dbReference type="PANTHER" id="PTHR36108:SF13">
    <property type="entry name" value="COLOSSIN-B-RELATED"/>
    <property type="match status" value="1"/>
</dbReference>
<evidence type="ECO:0000256" key="1">
    <source>
        <dbReference type="ARBA" id="ARBA00000548"/>
    </source>
</evidence>
<dbReference type="Gene3D" id="2.60.40.10">
    <property type="entry name" value="Immunoglobulins"/>
    <property type="match status" value="1"/>
</dbReference>